<dbReference type="AlphaFoldDB" id="A0AAI9WWJ7"/>
<dbReference type="GeneID" id="73382103"/>
<organism evidence="1 2">
    <name type="scientific">Candida oxycetoniae</name>
    <dbReference type="NCBI Taxonomy" id="497107"/>
    <lineage>
        <taxon>Eukaryota</taxon>
        <taxon>Fungi</taxon>
        <taxon>Dikarya</taxon>
        <taxon>Ascomycota</taxon>
        <taxon>Saccharomycotina</taxon>
        <taxon>Pichiomycetes</taxon>
        <taxon>Debaryomycetaceae</taxon>
        <taxon>Candida/Lodderomyces clade</taxon>
        <taxon>Candida</taxon>
    </lineage>
</organism>
<dbReference type="RefSeq" id="XP_049178561.1">
    <property type="nucleotide sequence ID" value="XM_049325933.1"/>
</dbReference>
<proteinExistence type="predicted"/>
<accession>A0AAI9WWJ7</accession>
<comment type="caution">
    <text evidence="1">The sequence shown here is derived from an EMBL/GenBank/DDBJ whole genome shotgun (WGS) entry which is preliminary data.</text>
</comment>
<reference evidence="1" key="1">
    <citation type="journal article" date="2022" name="DNA Res.">
        <title>Genome analysis of five recently described species of the CUG-Ser clade uncovers Candida theae as a new hybrid lineage with pathogenic potential in the Candida parapsilosis species complex.</title>
        <authorList>
            <person name="Mixao V."/>
            <person name="Del Olmo V."/>
            <person name="Hegedusova E."/>
            <person name="Saus E."/>
            <person name="Pryszcz L."/>
            <person name="Cillingova A."/>
            <person name="Nosek J."/>
            <person name="Gabaldon T."/>
        </authorList>
    </citation>
    <scope>NUCLEOTIDE SEQUENCE</scope>
    <source>
        <strain evidence="1">CBS 10844</strain>
    </source>
</reference>
<gene>
    <name evidence="1" type="ORF">KGF56_004488</name>
</gene>
<sequence>MLNRSIQITSKSRLSVRAVSQLTSKRYNHHSSNNHSDHGHHGTAAEDKPFEITITKIFGIAALAGGLLMYKRKDTSETPLFESGLFEQEQNGERSHLRDKNFENRYKIGFIKTYINDNGGEFGDQIYRRSKGEDVLNNNLLAASSPYGNRFGAGIKLNELGPRRERIPRFAPLTENNE</sequence>
<name>A0AAI9WWJ7_9ASCO</name>
<dbReference type="Proteomes" id="UP001202479">
    <property type="component" value="Unassembled WGS sequence"/>
</dbReference>
<protein>
    <submittedName>
        <fullName evidence="1">Uncharacterized protein</fullName>
    </submittedName>
</protein>
<dbReference type="EMBL" id="JAHUZD010000141">
    <property type="protein sequence ID" value="KAI3402814.2"/>
    <property type="molecule type" value="Genomic_DNA"/>
</dbReference>
<evidence type="ECO:0000313" key="2">
    <source>
        <dbReference type="Proteomes" id="UP001202479"/>
    </source>
</evidence>
<keyword evidence="2" id="KW-1185">Reference proteome</keyword>
<evidence type="ECO:0000313" key="1">
    <source>
        <dbReference type="EMBL" id="KAI3402814.2"/>
    </source>
</evidence>